<dbReference type="Pfam" id="PF08281">
    <property type="entry name" value="Sigma70_r4_2"/>
    <property type="match status" value="1"/>
</dbReference>
<keyword evidence="4" id="KW-0238">DNA-binding</keyword>
<dbReference type="InterPro" id="IPR013249">
    <property type="entry name" value="RNA_pol_sigma70_r4_t2"/>
</dbReference>
<dbReference type="Proteomes" id="UP000464378">
    <property type="component" value="Chromosome"/>
</dbReference>
<sequence length="193" mass="21773">MTNSNGIRTNALQHAQQQSCPPRITLCQNNEVCSKAMDFLFHSYVCVIYGIGCRFASGHEDDVVQRTVLKILQNPGLFDSSMNQEAFIRTIAFREAMEIHREEGRFNRARQDKARTASLPSDSDPQYLAEVRMDVQELLESLPTNEKAVVRLVLAGISSEAGAASLQISISAFRSRKQRAFQRLRRRVAQLVD</sequence>
<comment type="similarity">
    <text evidence="1">Belongs to the sigma-70 factor family. ECF subfamily.</text>
</comment>
<dbReference type="Gene3D" id="1.10.1740.10">
    <property type="match status" value="1"/>
</dbReference>
<dbReference type="PANTHER" id="PTHR43133:SF8">
    <property type="entry name" value="RNA POLYMERASE SIGMA FACTOR HI_1459-RELATED"/>
    <property type="match status" value="1"/>
</dbReference>
<dbReference type="RefSeq" id="WP_162660426.1">
    <property type="nucleotide sequence ID" value="NZ_LR593887.1"/>
</dbReference>
<dbReference type="InterPro" id="IPR036388">
    <property type="entry name" value="WH-like_DNA-bd_sf"/>
</dbReference>
<keyword evidence="2" id="KW-0805">Transcription regulation</keyword>
<keyword evidence="8" id="KW-1185">Reference proteome</keyword>
<dbReference type="InterPro" id="IPR013324">
    <property type="entry name" value="RNA_pol_sigma_r3/r4-like"/>
</dbReference>
<evidence type="ECO:0000256" key="1">
    <source>
        <dbReference type="ARBA" id="ARBA00010641"/>
    </source>
</evidence>
<organism evidence="7">
    <name type="scientific">Tuwongella immobilis</name>
    <dbReference type="NCBI Taxonomy" id="692036"/>
    <lineage>
        <taxon>Bacteria</taxon>
        <taxon>Pseudomonadati</taxon>
        <taxon>Planctomycetota</taxon>
        <taxon>Planctomycetia</taxon>
        <taxon>Gemmatales</taxon>
        <taxon>Gemmataceae</taxon>
        <taxon>Tuwongella</taxon>
    </lineage>
</organism>
<dbReference type="SUPFAM" id="SSF88946">
    <property type="entry name" value="Sigma2 domain of RNA polymerase sigma factors"/>
    <property type="match status" value="1"/>
</dbReference>
<keyword evidence="3" id="KW-0731">Sigma factor</keyword>
<dbReference type="PANTHER" id="PTHR43133">
    <property type="entry name" value="RNA POLYMERASE ECF-TYPE SIGMA FACTO"/>
    <property type="match status" value="1"/>
</dbReference>
<proteinExistence type="inferred from homology"/>
<dbReference type="NCBIfam" id="TIGR02937">
    <property type="entry name" value="sigma70-ECF"/>
    <property type="match status" value="1"/>
</dbReference>
<dbReference type="GO" id="GO:0003677">
    <property type="term" value="F:DNA binding"/>
    <property type="evidence" value="ECO:0007669"/>
    <property type="project" value="UniProtKB-KW"/>
</dbReference>
<protein>
    <recommendedName>
        <fullName evidence="6">RNA polymerase sigma factor 70 region 4 type 2 domain-containing protein</fullName>
    </recommendedName>
</protein>
<evidence type="ECO:0000256" key="5">
    <source>
        <dbReference type="ARBA" id="ARBA00023163"/>
    </source>
</evidence>
<evidence type="ECO:0000256" key="2">
    <source>
        <dbReference type="ARBA" id="ARBA00023015"/>
    </source>
</evidence>
<evidence type="ECO:0000256" key="3">
    <source>
        <dbReference type="ARBA" id="ARBA00023082"/>
    </source>
</evidence>
<name>A0A6C2YVC0_9BACT</name>
<gene>
    <name evidence="7" type="ORF">GMBLW1_38520</name>
</gene>
<evidence type="ECO:0000259" key="6">
    <source>
        <dbReference type="Pfam" id="PF08281"/>
    </source>
</evidence>
<dbReference type="InterPro" id="IPR039425">
    <property type="entry name" value="RNA_pol_sigma-70-like"/>
</dbReference>
<dbReference type="InterPro" id="IPR014284">
    <property type="entry name" value="RNA_pol_sigma-70_dom"/>
</dbReference>
<evidence type="ECO:0000313" key="7">
    <source>
        <dbReference type="EMBL" id="VIP05341.1"/>
    </source>
</evidence>
<dbReference type="GO" id="GO:0006352">
    <property type="term" value="P:DNA-templated transcription initiation"/>
    <property type="evidence" value="ECO:0007669"/>
    <property type="project" value="InterPro"/>
</dbReference>
<reference evidence="7" key="1">
    <citation type="submission" date="2019-04" db="EMBL/GenBank/DDBJ databases">
        <authorList>
            <consortium name="Science for Life Laboratories"/>
        </authorList>
    </citation>
    <scope>NUCLEOTIDE SEQUENCE</scope>
    <source>
        <strain evidence="7">MBLW1</strain>
    </source>
</reference>
<accession>A0A6C2YVC0</accession>
<dbReference type="GO" id="GO:0016987">
    <property type="term" value="F:sigma factor activity"/>
    <property type="evidence" value="ECO:0007669"/>
    <property type="project" value="UniProtKB-KW"/>
</dbReference>
<dbReference type="EMBL" id="LR593887">
    <property type="protein sequence ID" value="VTS08038.1"/>
    <property type="molecule type" value="Genomic_DNA"/>
</dbReference>
<dbReference type="KEGG" id="tim:GMBLW1_38520"/>
<feature type="domain" description="RNA polymerase sigma factor 70 region 4 type 2" evidence="6">
    <location>
        <begin position="133"/>
        <end position="184"/>
    </location>
</feature>
<dbReference type="InterPro" id="IPR013325">
    <property type="entry name" value="RNA_pol_sigma_r2"/>
</dbReference>
<evidence type="ECO:0000313" key="8">
    <source>
        <dbReference type="Proteomes" id="UP000464378"/>
    </source>
</evidence>
<dbReference type="AlphaFoldDB" id="A0A6C2YVC0"/>
<evidence type="ECO:0000256" key="4">
    <source>
        <dbReference type="ARBA" id="ARBA00023125"/>
    </source>
</evidence>
<dbReference type="EMBL" id="LR586016">
    <property type="protein sequence ID" value="VIP05341.1"/>
    <property type="molecule type" value="Genomic_DNA"/>
</dbReference>
<dbReference type="Gene3D" id="1.10.10.10">
    <property type="entry name" value="Winged helix-like DNA-binding domain superfamily/Winged helix DNA-binding domain"/>
    <property type="match status" value="1"/>
</dbReference>
<dbReference type="SUPFAM" id="SSF88659">
    <property type="entry name" value="Sigma3 and sigma4 domains of RNA polymerase sigma factors"/>
    <property type="match status" value="1"/>
</dbReference>
<dbReference type="InParanoid" id="A0A6C2YVC0"/>
<keyword evidence="5" id="KW-0804">Transcription</keyword>